<evidence type="ECO:0000256" key="9">
    <source>
        <dbReference type="HAMAP-Rule" id="MF_00106"/>
    </source>
</evidence>
<keyword evidence="6 9" id="KW-0408">Iron</keyword>
<evidence type="ECO:0000256" key="5">
    <source>
        <dbReference type="ARBA" id="ARBA00012927"/>
    </source>
</evidence>
<organism evidence="10 11">
    <name type="scientific">Bosea vaviloviae</name>
    <dbReference type="NCBI Taxonomy" id="1526658"/>
    <lineage>
        <taxon>Bacteria</taxon>
        <taxon>Pseudomonadati</taxon>
        <taxon>Pseudomonadota</taxon>
        <taxon>Alphaproteobacteria</taxon>
        <taxon>Hyphomicrobiales</taxon>
        <taxon>Boseaceae</taxon>
        <taxon>Bosea</taxon>
    </lineage>
</organism>
<comment type="cofactor">
    <cofactor evidence="9">
        <name>Fe(2+)</name>
        <dbReference type="ChEBI" id="CHEBI:29033"/>
    </cofactor>
    <cofactor evidence="9">
        <name>Mn(2+)</name>
        <dbReference type="ChEBI" id="CHEBI:29035"/>
    </cofactor>
</comment>
<proteinExistence type="inferred from homology"/>
<keyword evidence="8 9" id="KW-0456">Lyase</keyword>
<dbReference type="GO" id="GO:0042840">
    <property type="term" value="P:D-glucuronate catabolic process"/>
    <property type="evidence" value="ECO:0007669"/>
    <property type="project" value="TreeGrafter"/>
</dbReference>
<dbReference type="PIRSF" id="PIRSF016049">
    <property type="entry name" value="Man_dehyd"/>
    <property type="match status" value="1"/>
</dbReference>
<evidence type="ECO:0000256" key="3">
    <source>
        <dbReference type="ARBA" id="ARBA00004892"/>
    </source>
</evidence>
<evidence type="ECO:0000313" key="11">
    <source>
        <dbReference type="Proteomes" id="UP000037822"/>
    </source>
</evidence>
<dbReference type="SUPFAM" id="SSF51658">
    <property type="entry name" value="Xylose isomerase-like"/>
    <property type="match status" value="1"/>
</dbReference>
<dbReference type="PANTHER" id="PTHR30387">
    <property type="entry name" value="MANNONATE DEHYDRATASE"/>
    <property type="match status" value="1"/>
</dbReference>
<dbReference type="HAMAP" id="MF_00106">
    <property type="entry name" value="UxuA"/>
    <property type="match status" value="1"/>
</dbReference>
<dbReference type="OrthoDB" id="9780250at2"/>
<dbReference type="NCBIfam" id="NF003027">
    <property type="entry name" value="PRK03906.1"/>
    <property type="match status" value="1"/>
</dbReference>
<keyword evidence="11" id="KW-1185">Reference proteome</keyword>
<evidence type="ECO:0000256" key="7">
    <source>
        <dbReference type="ARBA" id="ARBA00023211"/>
    </source>
</evidence>
<dbReference type="Pfam" id="PF03786">
    <property type="entry name" value="UxuA"/>
    <property type="match status" value="1"/>
</dbReference>
<evidence type="ECO:0000256" key="1">
    <source>
        <dbReference type="ARBA" id="ARBA00001794"/>
    </source>
</evidence>
<name>A0A0N1N2C5_9HYPH</name>
<evidence type="ECO:0000256" key="2">
    <source>
        <dbReference type="ARBA" id="ARBA00002713"/>
    </source>
</evidence>
<comment type="similarity">
    <text evidence="4 9">Belongs to the mannonate dehydratase family.</text>
</comment>
<dbReference type="GO" id="GO:0030145">
    <property type="term" value="F:manganese ion binding"/>
    <property type="evidence" value="ECO:0007669"/>
    <property type="project" value="TreeGrafter"/>
</dbReference>
<gene>
    <name evidence="9" type="primary">uxuA</name>
    <name evidence="10" type="ORF">AE618_12740</name>
</gene>
<dbReference type="InterPro" id="IPR036237">
    <property type="entry name" value="Xyl_isomerase-like_sf"/>
</dbReference>
<dbReference type="GO" id="GO:0008198">
    <property type="term" value="F:ferrous iron binding"/>
    <property type="evidence" value="ECO:0007669"/>
    <property type="project" value="TreeGrafter"/>
</dbReference>
<comment type="catalytic activity">
    <reaction evidence="1 9">
        <text>D-mannonate = 2-dehydro-3-deoxy-D-gluconate + H2O</text>
        <dbReference type="Rhea" id="RHEA:20097"/>
        <dbReference type="ChEBI" id="CHEBI:15377"/>
        <dbReference type="ChEBI" id="CHEBI:17767"/>
        <dbReference type="ChEBI" id="CHEBI:57990"/>
        <dbReference type="EC" id="4.2.1.8"/>
    </reaction>
</comment>
<dbReference type="EC" id="4.2.1.8" evidence="5 9"/>
<comment type="caution">
    <text evidence="10">The sequence shown here is derived from an EMBL/GenBank/DDBJ whole genome shotgun (WGS) entry which is preliminary data.</text>
</comment>
<evidence type="ECO:0000256" key="4">
    <source>
        <dbReference type="ARBA" id="ARBA00007389"/>
    </source>
</evidence>
<protein>
    <recommendedName>
        <fullName evidence="5 9">Mannonate dehydratase</fullName>
        <ecNumber evidence="5 9">4.2.1.8</ecNumber>
    </recommendedName>
    <alternativeName>
        <fullName evidence="9">D-mannonate hydro-lyase</fullName>
    </alternativeName>
</protein>
<keyword evidence="7 9" id="KW-0464">Manganese</keyword>
<dbReference type="PANTHER" id="PTHR30387:SF2">
    <property type="entry name" value="MANNONATE DEHYDRATASE"/>
    <property type="match status" value="1"/>
</dbReference>
<dbReference type="Gene3D" id="3.20.20.150">
    <property type="entry name" value="Divalent-metal-dependent TIM barrel enzymes"/>
    <property type="match status" value="1"/>
</dbReference>
<dbReference type="NCBIfam" id="TIGR00695">
    <property type="entry name" value="uxuA"/>
    <property type="match status" value="1"/>
</dbReference>
<evidence type="ECO:0000256" key="8">
    <source>
        <dbReference type="ARBA" id="ARBA00023239"/>
    </source>
</evidence>
<dbReference type="AlphaFoldDB" id="A0A0N1N2C5"/>
<evidence type="ECO:0000313" key="10">
    <source>
        <dbReference type="EMBL" id="KPH80613.1"/>
    </source>
</evidence>
<comment type="pathway">
    <text evidence="3 9">Carbohydrate metabolism; pentose and glucuronate interconversion.</text>
</comment>
<dbReference type="EMBL" id="LGSZ01000040">
    <property type="protein sequence ID" value="KPH80613.1"/>
    <property type="molecule type" value="Genomic_DNA"/>
</dbReference>
<accession>A0A0N1N2C5</accession>
<evidence type="ECO:0000256" key="6">
    <source>
        <dbReference type="ARBA" id="ARBA00023004"/>
    </source>
</evidence>
<sequence>MEQSWRWFGPDDVVTLAQARQAGARGIVNALHQIPYGVVWSVDEIEARKAIIAADPSLGLRWNVVESLPLHESIKIGEGDLEPVFENYRQSLRNLAACGLEVICYNFMPVLDWTRTELAYRLPGGGTALRFNIHEYVAFDHFMLKRPGAADGHSADVMDRAKAWFDRSSEADRDRLLANIMAGLPGAYDRYDVPGLKRMLERYRGMSHAALRANLKRFLEAIIPTAEEVGIRMCIHPDDPPRPLFGLPRICSDEDDIAFILGAVDSPSNGLTLCSGSLGANPKNDVPTIARRFADRIWFAHLRNVAKDADGSFMEAEHLGGDTDMVALVDVLLAEEQRRKAQGLAHWQIPMRPDHGHALLDDIGKGSFPGYPAVGRLRGLAELRGVMTAVSSLRGFDA</sequence>
<comment type="function">
    <text evidence="2 9">Catalyzes the dehydration of D-mannonate.</text>
</comment>
<dbReference type="GO" id="GO:0008927">
    <property type="term" value="F:mannonate dehydratase activity"/>
    <property type="evidence" value="ECO:0007669"/>
    <property type="project" value="UniProtKB-UniRule"/>
</dbReference>
<dbReference type="Proteomes" id="UP000037822">
    <property type="component" value="Unassembled WGS sequence"/>
</dbReference>
<dbReference type="RefSeq" id="WP_054209427.1">
    <property type="nucleotide sequence ID" value="NZ_LGSZ01000040.1"/>
</dbReference>
<reference evidence="10 11" key="1">
    <citation type="submission" date="2015-07" db="EMBL/GenBank/DDBJ databases">
        <title>Whole genome sequencing of Bosea vaviloviae isolated from cave pool.</title>
        <authorList>
            <person name="Tan N.E.H."/>
            <person name="Lee Y.P."/>
            <person name="Gan H.M."/>
            <person name="Barton H."/>
            <person name="Savka M.A."/>
        </authorList>
    </citation>
    <scope>NUCLEOTIDE SEQUENCE [LARGE SCALE GENOMIC DNA]</scope>
    <source>
        <strain evidence="10 11">SD260</strain>
    </source>
</reference>
<dbReference type="PATRIC" id="fig|1526658.3.peg.3984"/>
<dbReference type="InterPro" id="IPR004628">
    <property type="entry name" value="Man_deHydtase"/>
</dbReference>
<dbReference type="UniPathway" id="UPA00246"/>